<name>A0AAW7Z7K7_9ALTE</name>
<gene>
    <name evidence="1" type="ORF">AVL57_10535</name>
    <name evidence="2" type="ORF">Q4527_13050</name>
</gene>
<evidence type="ECO:0000313" key="1">
    <source>
        <dbReference type="EMBL" id="AMJ74362.1"/>
    </source>
</evidence>
<accession>A0AAW7Z7K7</accession>
<keyword evidence="3" id="KW-1185">Reference proteome</keyword>
<protein>
    <submittedName>
        <fullName evidence="2">2OG-Fe(II) oxygenase</fullName>
    </submittedName>
</protein>
<evidence type="ECO:0000313" key="3">
    <source>
        <dbReference type="Proteomes" id="UP000056750"/>
    </source>
</evidence>
<dbReference type="EMBL" id="JAUOQI010000008">
    <property type="protein sequence ID" value="MDO6578327.1"/>
    <property type="molecule type" value="Genomic_DNA"/>
</dbReference>
<dbReference type="EMBL" id="CP013926">
    <property type="protein sequence ID" value="AMJ74362.1"/>
    <property type="molecule type" value="Genomic_DNA"/>
</dbReference>
<organism evidence="2 4">
    <name type="scientific">Alteromonas stellipolaris</name>
    <dbReference type="NCBI Taxonomy" id="233316"/>
    <lineage>
        <taxon>Bacteria</taxon>
        <taxon>Pseudomonadati</taxon>
        <taxon>Pseudomonadota</taxon>
        <taxon>Gammaproteobacteria</taxon>
        <taxon>Alteromonadales</taxon>
        <taxon>Alteromonadaceae</taxon>
        <taxon>Alteromonas/Salinimonas group</taxon>
        <taxon>Alteromonas</taxon>
    </lineage>
</organism>
<dbReference type="KEGG" id="asq:AVL57_10535"/>
<reference evidence="1 3" key="1">
    <citation type="submission" date="2015-12" db="EMBL/GenBank/DDBJ databases">
        <title>Intraspecies pangenome expansion in the marine bacterium Alteromonas.</title>
        <authorList>
            <person name="Lopez-Perez M."/>
            <person name="Rodriguez-Valera F."/>
        </authorList>
    </citation>
    <scope>NUCLEOTIDE SEQUENCE [LARGE SCALE GENOMIC DNA]</scope>
    <source>
        <strain evidence="1 3">LMG 21861</strain>
    </source>
</reference>
<evidence type="ECO:0000313" key="2">
    <source>
        <dbReference type="EMBL" id="MDO6578327.1"/>
    </source>
</evidence>
<dbReference type="Proteomes" id="UP001170717">
    <property type="component" value="Unassembled WGS sequence"/>
</dbReference>
<evidence type="ECO:0000313" key="4">
    <source>
        <dbReference type="Proteomes" id="UP001170717"/>
    </source>
</evidence>
<dbReference type="Proteomes" id="UP000056750">
    <property type="component" value="Chromosome"/>
</dbReference>
<dbReference type="AlphaFoldDB" id="A0AAW7Z7K7"/>
<dbReference type="RefSeq" id="WP_057793181.1">
    <property type="nucleotide sequence ID" value="NZ_CAXIBE010000007.1"/>
</dbReference>
<sequence>MPKVINREIVRFKRFAINFVTYPEGHRVMRHNDPVSEGKYYKFNVVLKQPKVGGVFCADKVIFNLFNRVYFFRPDLYSHSVTPIQQGHRKLLSVAILLP</sequence>
<reference evidence="2" key="2">
    <citation type="submission" date="2023-07" db="EMBL/GenBank/DDBJ databases">
        <title>Genome content predicts the carbon catabolic preferences of heterotrophic bacteria.</title>
        <authorList>
            <person name="Gralka M."/>
        </authorList>
    </citation>
    <scope>NUCLEOTIDE SEQUENCE</scope>
    <source>
        <strain evidence="2">F2M12</strain>
    </source>
</reference>
<proteinExistence type="predicted"/>